<dbReference type="EMBL" id="CCSE01000001">
    <property type="protein sequence ID" value="CEA00696.1"/>
    <property type="molecule type" value="Genomic_DNA"/>
</dbReference>
<dbReference type="InterPro" id="IPR007138">
    <property type="entry name" value="ABM_dom"/>
</dbReference>
<evidence type="ECO:0000256" key="2">
    <source>
        <dbReference type="ARBA" id="ARBA00018486"/>
    </source>
</evidence>
<dbReference type="RefSeq" id="WP_052108818.1">
    <property type="nucleotide sequence ID" value="NZ_CCSE01000001.1"/>
</dbReference>
<gene>
    <name evidence="5" type="primary">hmoB</name>
    <name evidence="5" type="ORF">BN1048_01052</name>
</gene>
<dbReference type="Pfam" id="PF03992">
    <property type="entry name" value="ABM"/>
    <property type="match status" value="1"/>
</dbReference>
<dbReference type="GO" id="GO:0004497">
    <property type="term" value="F:monooxygenase activity"/>
    <property type="evidence" value="ECO:0007669"/>
    <property type="project" value="UniProtKB-KW"/>
</dbReference>
<dbReference type="SUPFAM" id="SSF54909">
    <property type="entry name" value="Dimeric alpha+beta barrel"/>
    <property type="match status" value="1"/>
</dbReference>
<evidence type="ECO:0000256" key="1">
    <source>
        <dbReference type="ARBA" id="ARBA00009267"/>
    </source>
</evidence>
<dbReference type="eggNOG" id="COG2329">
    <property type="taxonomic scope" value="Bacteria"/>
</dbReference>
<dbReference type="Gene3D" id="3.30.70.100">
    <property type="match status" value="1"/>
</dbReference>
<reference evidence="5 6" key="1">
    <citation type="submission" date="2014-07" db="EMBL/GenBank/DDBJ databases">
        <authorList>
            <person name="Urmite Genomes Urmite Genomes"/>
        </authorList>
    </citation>
    <scope>NUCLEOTIDE SEQUENCE [LARGE SCALE GENOMIC DNA]</scope>
    <source>
        <strain evidence="5 6">13MG44_air</strain>
    </source>
</reference>
<keyword evidence="5" id="KW-0560">Oxidoreductase</keyword>
<evidence type="ECO:0000313" key="6">
    <source>
        <dbReference type="Proteomes" id="UP000044136"/>
    </source>
</evidence>
<dbReference type="PANTHER" id="PTHR34474">
    <property type="entry name" value="SIGNAL TRANSDUCTION PROTEIN TRAP"/>
    <property type="match status" value="1"/>
</dbReference>
<protein>
    <recommendedName>
        <fullName evidence="2">Signal transduction protein TRAP</fullName>
    </recommendedName>
    <alternativeName>
        <fullName evidence="3">Target of RNAIII-activating protein</fullName>
    </alternativeName>
</protein>
<name>A0A078M7T3_9STAP</name>
<dbReference type="InterPro" id="IPR011008">
    <property type="entry name" value="Dimeric_a/b-barrel"/>
</dbReference>
<comment type="similarity">
    <text evidence="1">Belongs to the TRAP family.</text>
</comment>
<dbReference type="STRING" id="1461582.BN1048_01052"/>
<keyword evidence="6" id="KW-1185">Reference proteome</keyword>
<sequence length="139" mass="15670">MKLVNKEGQNTELIIEGNTAAYKGENWDILIHDGDVSAAGHVATNNFIVKEEYIPEMIERFKSRKGNVDRYDGFAGFMLVQNGSKMSVLTGWATTEDFTAWVESEAFQNSHVKKEQRVKSQGSNYLEAMPVRENYSVEG</sequence>
<evidence type="ECO:0000313" key="5">
    <source>
        <dbReference type="EMBL" id="CEA00696.1"/>
    </source>
</evidence>
<keyword evidence="5" id="KW-0503">Monooxygenase</keyword>
<dbReference type="Proteomes" id="UP000044136">
    <property type="component" value="Unassembled WGS sequence"/>
</dbReference>
<evidence type="ECO:0000259" key="4">
    <source>
        <dbReference type="Pfam" id="PF03992"/>
    </source>
</evidence>
<organism evidence="5 6">
    <name type="scientific">Jeotgalicoccus saudimassiliensis</name>
    <dbReference type="NCBI Taxonomy" id="1461582"/>
    <lineage>
        <taxon>Bacteria</taxon>
        <taxon>Bacillati</taxon>
        <taxon>Bacillota</taxon>
        <taxon>Bacilli</taxon>
        <taxon>Bacillales</taxon>
        <taxon>Staphylococcaceae</taxon>
        <taxon>Jeotgalicoccus</taxon>
    </lineage>
</organism>
<proteinExistence type="inferred from homology"/>
<dbReference type="AlphaFoldDB" id="A0A078M7T3"/>
<evidence type="ECO:0000256" key="3">
    <source>
        <dbReference type="ARBA" id="ARBA00032861"/>
    </source>
</evidence>
<accession>A0A078M7T3</accession>
<feature type="domain" description="ABM" evidence="4">
    <location>
        <begin position="42"/>
        <end position="111"/>
    </location>
</feature>
<dbReference type="OrthoDB" id="384737at2"/>
<dbReference type="PANTHER" id="PTHR34474:SF2">
    <property type="entry name" value="SIGNAL TRANSDUCTION PROTEIN TRAP"/>
    <property type="match status" value="1"/>
</dbReference>
<dbReference type="HOGENOM" id="CLU_116220_1_0_9"/>
<dbReference type="InterPro" id="IPR050404">
    <property type="entry name" value="Heme-degrading_MO"/>
</dbReference>